<evidence type="ECO:0000313" key="3">
    <source>
        <dbReference type="Proteomes" id="UP000325315"/>
    </source>
</evidence>
<organism evidence="2 3">
    <name type="scientific">Gossypium australe</name>
    <dbReference type="NCBI Taxonomy" id="47621"/>
    <lineage>
        <taxon>Eukaryota</taxon>
        <taxon>Viridiplantae</taxon>
        <taxon>Streptophyta</taxon>
        <taxon>Embryophyta</taxon>
        <taxon>Tracheophyta</taxon>
        <taxon>Spermatophyta</taxon>
        <taxon>Magnoliopsida</taxon>
        <taxon>eudicotyledons</taxon>
        <taxon>Gunneridae</taxon>
        <taxon>Pentapetalae</taxon>
        <taxon>rosids</taxon>
        <taxon>malvids</taxon>
        <taxon>Malvales</taxon>
        <taxon>Malvaceae</taxon>
        <taxon>Malvoideae</taxon>
        <taxon>Gossypium</taxon>
    </lineage>
</organism>
<dbReference type="SUPFAM" id="SSF56672">
    <property type="entry name" value="DNA/RNA polymerases"/>
    <property type="match status" value="1"/>
</dbReference>
<dbReference type="EMBL" id="SMMG02000012">
    <property type="protein sequence ID" value="KAA3455862.1"/>
    <property type="molecule type" value="Genomic_DNA"/>
</dbReference>
<proteinExistence type="predicted"/>
<name>A0A5B6UI18_9ROSI</name>
<keyword evidence="3" id="KW-1185">Reference proteome</keyword>
<dbReference type="CDD" id="cd01647">
    <property type="entry name" value="RT_LTR"/>
    <property type="match status" value="1"/>
</dbReference>
<dbReference type="OrthoDB" id="1723412at2759"/>
<reference evidence="2" key="1">
    <citation type="submission" date="2019-08" db="EMBL/GenBank/DDBJ databases">
        <authorList>
            <person name="Liu F."/>
        </authorList>
    </citation>
    <scope>NUCLEOTIDE SEQUENCE [LARGE SCALE GENOMIC DNA]</scope>
    <source>
        <strain evidence="2">PA1801</strain>
        <tissue evidence="2">Leaf</tissue>
    </source>
</reference>
<protein>
    <submittedName>
        <fullName evidence="2">Transposon Ty3-I Gag-Pol polyprotein</fullName>
    </submittedName>
</protein>
<dbReference type="InterPro" id="IPR043502">
    <property type="entry name" value="DNA/RNA_pol_sf"/>
</dbReference>
<feature type="domain" description="Reverse transcriptase" evidence="1">
    <location>
        <begin position="110"/>
        <end position="258"/>
    </location>
</feature>
<dbReference type="PANTHER" id="PTHR24559:SF444">
    <property type="entry name" value="REVERSE TRANSCRIPTASE DOMAIN-CONTAINING PROTEIN"/>
    <property type="match status" value="1"/>
</dbReference>
<dbReference type="AlphaFoldDB" id="A0A5B6UI18"/>
<accession>A0A5B6UI18</accession>
<sequence length="259" mass="29566">MGCYRQPEQIIPNSTKLVSSFIKPLKLELKLLPTHLKYGYIGEQNTLPVLIVAGLEENQKEALLSVLKMHKEAIGWTIADIKGINPTFCQHMIKLLNPPNKEVVKKELLKWLNACIVYTISNSEWVSPTQCVPKKGGLTIVKNDKNELIPIRMITGKDYYCFVDGYSGYHQIPIHLDDQEKTTFTCPFGTYAFKRMPFGLCNAPTTFMRCMTAIFANVFEEGLDVLTDEFSVYGDYFQKCMCKLEKVLKRCEMTNLVLN</sequence>
<comment type="caution">
    <text evidence="2">The sequence shown here is derived from an EMBL/GenBank/DDBJ whole genome shotgun (WGS) entry which is preliminary data.</text>
</comment>
<dbReference type="InterPro" id="IPR000477">
    <property type="entry name" value="RT_dom"/>
</dbReference>
<evidence type="ECO:0000313" key="2">
    <source>
        <dbReference type="EMBL" id="KAA3455862.1"/>
    </source>
</evidence>
<dbReference type="Proteomes" id="UP000325315">
    <property type="component" value="Unassembled WGS sequence"/>
</dbReference>
<dbReference type="InterPro" id="IPR043128">
    <property type="entry name" value="Rev_trsase/Diguanyl_cyclase"/>
</dbReference>
<dbReference type="Gene3D" id="3.10.10.10">
    <property type="entry name" value="HIV Type 1 Reverse Transcriptase, subunit A, domain 1"/>
    <property type="match status" value="1"/>
</dbReference>
<evidence type="ECO:0000259" key="1">
    <source>
        <dbReference type="Pfam" id="PF00078"/>
    </source>
</evidence>
<dbReference type="PANTHER" id="PTHR24559">
    <property type="entry name" value="TRANSPOSON TY3-I GAG-POL POLYPROTEIN"/>
    <property type="match status" value="1"/>
</dbReference>
<dbReference type="Gene3D" id="3.30.70.270">
    <property type="match status" value="1"/>
</dbReference>
<dbReference type="InterPro" id="IPR053134">
    <property type="entry name" value="RNA-dir_DNA_polymerase"/>
</dbReference>
<dbReference type="Pfam" id="PF00078">
    <property type="entry name" value="RVT_1"/>
    <property type="match status" value="1"/>
</dbReference>
<gene>
    <name evidence="2" type="ORF">EPI10_018837</name>
</gene>